<dbReference type="Proteomes" id="UP000546642">
    <property type="component" value="Unassembled WGS sequence"/>
</dbReference>
<keyword evidence="6" id="KW-1185">Reference proteome</keyword>
<dbReference type="SMART" id="SM00421">
    <property type="entry name" value="HTH_LUXR"/>
    <property type="match status" value="1"/>
</dbReference>
<evidence type="ECO:0000256" key="2">
    <source>
        <dbReference type="ARBA" id="ARBA00023125"/>
    </source>
</evidence>
<sequence>MLAIAAQRVHRHFALELVPDDVFRRMPVGSTEPRTTTPGIRHIPGRRLLDEGLKHLISSAHWKISLLAGPGSAALISRLTALIAKGTGRDELRVRIIARPEATIAPGQYDVRRSQRVLPGALLIVDDSRALLPLHSDPEAGYLEFRTNGTVDFLDQVFENHWLSSPSGESPAPVFTEEEHRILHLLGQGDTDEVIARRLGVTSRTVRRRVSAVMTRLGTTSRLQLGVVCARLNLM</sequence>
<dbReference type="PRINTS" id="PR00038">
    <property type="entry name" value="HTHLUXR"/>
</dbReference>
<dbReference type="GO" id="GO:0003677">
    <property type="term" value="F:DNA binding"/>
    <property type="evidence" value="ECO:0007669"/>
    <property type="project" value="UniProtKB-KW"/>
</dbReference>
<dbReference type="RefSeq" id="WP_184078873.1">
    <property type="nucleotide sequence ID" value="NZ_JACHDS010000001.1"/>
</dbReference>
<dbReference type="Gene3D" id="1.10.10.10">
    <property type="entry name" value="Winged helix-like DNA-binding domain superfamily/Winged helix DNA-binding domain"/>
    <property type="match status" value="1"/>
</dbReference>
<dbReference type="AlphaFoldDB" id="A0A7W9YM45"/>
<keyword evidence="3" id="KW-0804">Transcription</keyword>
<proteinExistence type="predicted"/>
<dbReference type="GO" id="GO:0006355">
    <property type="term" value="P:regulation of DNA-templated transcription"/>
    <property type="evidence" value="ECO:0007669"/>
    <property type="project" value="InterPro"/>
</dbReference>
<accession>A0A7W9YM45</accession>
<dbReference type="InterPro" id="IPR039420">
    <property type="entry name" value="WalR-like"/>
</dbReference>
<protein>
    <submittedName>
        <fullName evidence="5">DNA-binding CsgD family transcriptional regulator</fullName>
    </submittedName>
</protein>
<evidence type="ECO:0000256" key="3">
    <source>
        <dbReference type="ARBA" id="ARBA00023163"/>
    </source>
</evidence>
<evidence type="ECO:0000313" key="5">
    <source>
        <dbReference type="EMBL" id="MBB6174688.1"/>
    </source>
</evidence>
<evidence type="ECO:0000313" key="6">
    <source>
        <dbReference type="Proteomes" id="UP000546642"/>
    </source>
</evidence>
<dbReference type="Pfam" id="PF00196">
    <property type="entry name" value="GerE"/>
    <property type="match status" value="1"/>
</dbReference>
<dbReference type="PANTHER" id="PTHR43214:SF24">
    <property type="entry name" value="TRANSCRIPTIONAL REGULATORY PROTEIN NARL-RELATED"/>
    <property type="match status" value="1"/>
</dbReference>
<dbReference type="InterPro" id="IPR036388">
    <property type="entry name" value="WH-like_DNA-bd_sf"/>
</dbReference>
<dbReference type="PROSITE" id="PS50043">
    <property type="entry name" value="HTH_LUXR_2"/>
    <property type="match status" value="1"/>
</dbReference>
<comment type="caution">
    <text evidence="5">The sequence shown here is derived from an EMBL/GenBank/DDBJ whole genome shotgun (WGS) entry which is preliminary data.</text>
</comment>
<dbReference type="SUPFAM" id="SSF46894">
    <property type="entry name" value="C-terminal effector domain of the bipartite response regulators"/>
    <property type="match status" value="1"/>
</dbReference>
<dbReference type="EMBL" id="JACHDS010000001">
    <property type="protein sequence ID" value="MBB6174688.1"/>
    <property type="molecule type" value="Genomic_DNA"/>
</dbReference>
<evidence type="ECO:0000259" key="4">
    <source>
        <dbReference type="PROSITE" id="PS50043"/>
    </source>
</evidence>
<organism evidence="5 6">
    <name type="scientific">Nocardiopsis mwathae</name>
    <dbReference type="NCBI Taxonomy" id="1472723"/>
    <lineage>
        <taxon>Bacteria</taxon>
        <taxon>Bacillati</taxon>
        <taxon>Actinomycetota</taxon>
        <taxon>Actinomycetes</taxon>
        <taxon>Streptosporangiales</taxon>
        <taxon>Nocardiopsidaceae</taxon>
        <taxon>Nocardiopsis</taxon>
    </lineage>
</organism>
<keyword evidence="2 5" id="KW-0238">DNA-binding</keyword>
<feature type="domain" description="HTH luxR-type" evidence="4">
    <location>
        <begin position="168"/>
        <end position="233"/>
    </location>
</feature>
<evidence type="ECO:0000256" key="1">
    <source>
        <dbReference type="ARBA" id="ARBA00023015"/>
    </source>
</evidence>
<dbReference type="PANTHER" id="PTHR43214">
    <property type="entry name" value="TWO-COMPONENT RESPONSE REGULATOR"/>
    <property type="match status" value="1"/>
</dbReference>
<gene>
    <name evidence="5" type="ORF">HNR23_004748</name>
</gene>
<name>A0A7W9YM45_9ACTN</name>
<reference evidence="5 6" key="1">
    <citation type="submission" date="2020-08" db="EMBL/GenBank/DDBJ databases">
        <title>Sequencing the genomes of 1000 actinobacteria strains.</title>
        <authorList>
            <person name="Klenk H.-P."/>
        </authorList>
    </citation>
    <scope>NUCLEOTIDE SEQUENCE [LARGE SCALE GENOMIC DNA]</scope>
    <source>
        <strain evidence="5 6">DSM 46659</strain>
    </source>
</reference>
<dbReference type="InterPro" id="IPR016032">
    <property type="entry name" value="Sig_transdc_resp-reg_C-effctor"/>
</dbReference>
<keyword evidence="1" id="KW-0805">Transcription regulation</keyword>
<dbReference type="InterPro" id="IPR000792">
    <property type="entry name" value="Tscrpt_reg_LuxR_C"/>
</dbReference>